<name>A0AB74AXV5_PSESG</name>
<reference evidence="2 3" key="1">
    <citation type="submission" date="2018-08" db="EMBL/GenBank/DDBJ databases">
        <title>Recombination of ecologically and evolutionarily significant loci maintains genetic cohesion in the Pseudomonas syringae species complex.</title>
        <authorList>
            <person name="Dillon M."/>
            <person name="Thakur S."/>
            <person name="Almeida R.N.D."/>
            <person name="Weir B.S."/>
            <person name="Guttman D.S."/>
        </authorList>
    </citation>
    <scope>NUCLEOTIDE SEQUENCE [LARGE SCALE GENOMIC DNA]</scope>
    <source>
        <strain evidence="2 3">ICMP 4182</strain>
    </source>
</reference>
<keyword evidence="1" id="KW-0472">Membrane</keyword>
<comment type="caution">
    <text evidence="2">The sequence shown here is derived from an EMBL/GenBank/DDBJ whole genome shotgun (WGS) entry which is preliminary data.</text>
</comment>
<organism evidence="2 3">
    <name type="scientific">Pseudomonas savastanoi pv. glycinea</name>
    <name type="common">Pseudomonas syringae pv. glycinea</name>
    <dbReference type="NCBI Taxonomy" id="318"/>
    <lineage>
        <taxon>Bacteria</taxon>
        <taxon>Pseudomonadati</taxon>
        <taxon>Pseudomonadota</taxon>
        <taxon>Gammaproteobacteria</taxon>
        <taxon>Pseudomonadales</taxon>
        <taxon>Pseudomonadaceae</taxon>
        <taxon>Pseudomonas</taxon>
    </lineage>
</organism>
<keyword evidence="1" id="KW-1133">Transmembrane helix</keyword>
<dbReference type="EMBL" id="RBQX01000285">
    <property type="protein sequence ID" value="RMQ10248.1"/>
    <property type="molecule type" value="Genomic_DNA"/>
</dbReference>
<accession>A0AB74AXV5</accession>
<protein>
    <submittedName>
        <fullName evidence="2">Uncharacterized protein</fullName>
    </submittedName>
</protein>
<evidence type="ECO:0000256" key="1">
    <source>
        <dbReference type="SAM" id="Phobius"/>
    </source>
</evidence>
<dbReference type="AlphaFoldDB" id="A0AB74AXV5"/>
<proteinExistence type="predicted"/>
<gene>
    <name evidence="2" type="ORF">ALQ11_102010</name>
</gene>
<sequence length="51" mass="5435">MPVYASGLSVAFGQISAGAIFSTVNVFFQPRPLSMLAFQIAFPSPLGWMIA</sequence>
<feature type="transmembrane region" description="Helical" evidence="1">
    <location>
        <begin position="6"/>
        <end position="28"/>
    </location>
</feature>
<dbReference type="Proteomes" id="UP000272471">
    <property type="component" value="Unassembled WGS sequence"/>
</dbReference>
<evidence type="ECO:0000313" key="3">
    <source>
        <dbReference type="Proteomes" id="UP000272471"/>
    </source>
</evidence>
<evidence type="ECO:0000313" key="2">
    <source>
        <dbReference type="EMBL" id="RMQ10248.1"/>
    </source>
</evidence>
<keyword evidence="1" id="KW-0812">Transmembrane</keyword>